<dbReference type="AlphaFoldDB" id="A0A1H0HDW1"/>
<dbReference type="Pfam" id="PF05506">
    <property type="entry name" value="PLipase_C_C"/>
    <property type="match status" value="2"/>
</dbReference>
<keyword evidence="12" id="KW-1185">Reference proteome</keyword>
<keyword evidence="9" id="KW-0732">Signal</keyword>
<name>A0A1H0HDW1_9ACTN</name>
<evidence type="ECO:0000256" key="9">
    <source>
        <dbReference type="SAM" id="SignalP"/>
    </source>
</evidence>
<feature type="signal peptide" evidence="9">
    <location>
        <begin position="1"/>
        <end position="27"/>
    </location>
</feature>
<dbReference type="RefSeq" id="WP_090474002.1">
    <property type="nucleotide sequence ID" value="NZ_LT629710.1"/>
</dbReference>
<evidence type="ECO:0000256" key="5">
    <source>
        <dbReference type="ARBA" id="ARBA00022801"/>
    </source>
</evidence>
<dbReference type="PANTHER" id="PTHR31956">
    <property type="entry name" value="NON-SPECIFIC PHOSPHOLIPASE C4-RELATED"/>
    <property type="match status" value="1"/>
</dbReference>
<comment type="catalytic activity">
    <reaction evidence="7">
        <text>a 1,2-diacyl-sn-glycero-3-phosphocholine + H2O = phosphocholine + a 1,2-diacyl-sn-glycerol + H(+)</text>
        <dbReference type="Rhea" id="RHEA:10604"/>
        <dbReference type="ChEBI" id="CHEBI:15377"/>
        <dbReference type="ChEBI" id="CHEBI:15378"/>
        <dbReference type="ChEBI" id="CHEBI:17815"/>
        <dbReference type="ChEBI" id="CHEBI:57643"/>
        <dbReference type="ChEBI" id="CHEBI:295975"/>
        <dbReference type="EC" id="3.1.4.3"/>
    </reaction>
    <physiologicalReaction direction="left-to-right" evidence="7">
        <dbReference type="Rhea" id="RHEA:10605"/>
    </physiologicalReaction>
</comment>
<dbReference type="EC" id="3.1.4.3" evidence="3"/>
<evidence type="ECO:0000313" key="12">
    <source>
        <dbReference type="Proteomes" id="UP000198741"/>
    </source>
</evidence>
<dbReference type="NCBIfam" id="TIGR03396">
    <property type="entry name" value="PC_PLC"/>
    <property type="match status" value="1"/>
</dbReference>
<dbReference type="InterPro" id="IPR008475">
    <property type="entry name" value="PLipase_C_C"/>
</dbReference>
<evidence type="ECO:0000256" key="3">
    <source>
        <dbReference type="ARBA" id="ARBA00012018"/>
    </source>
</evidence>
<evidence type="ECO:0000313" key="11">
    <source>
        <dbReference type="EMBL" id="SDO17041.1"/>
    </source>
</evidence>
<proteinExistence type="inferred from homology"/>
<evidence type="ECO:0000256" key="6">
    <source>
        <dbReference type="ARBA" id="ARBA00023026"/>
    </source>
</evidence>
<feature type="domain" description="Bacterial phospholipase C C-terminal" evidence="10">
    <location>
        <begin position="655"/>
        <end position="727"/>
    </location>
</feature>
<dbReference type="GO" id="GO:0034480">
    <property type="term" value="F:phosphatidylcholine phospholipase C activity"/>
    <property type="evidence" value="ECO:0007669"/>
    <property type="project" value="UniProtKB-EC"/>
</dbReference>
<protein>
    <recommendedName>
        <fullName evidence="3">phospholipase C</fullName>
        <ecNumber evidence="3">3.1.4.3</ecNumber>
    </recommendedName>
</protein>
<keyword evidence="6" id="KW-0843">Virulence</keyword>
<dbReference type="Pfam" id="PF04185">
    <property type="entry name" value="Phosphoesterase"/>
    <property type="match status" value="1"/>
</dbReference>
<dbReference type="InterPro" id="IPR006311">
    <property type="entry name" value="TAT_signal"/>
</dbReference>
<evidence type="ECO:0000256" key="4">
    <source>
        <dbReference type="ARBA" id="ARBA00022512"/>
    </source>
</evidence>
<dbReference type="Gene3D" id="3.40.720.10">
    <property type="entry name" value="Alkaline Phosphatase, subunit A"/>
    <property type="match status" value="2"/>
</dbReference>
<dbReference type="InterPro" id="IPR007312">
    <property type="entry name" value="Phosphoesterase"/>
</dbReference>
<evidence type="ECO:0000256" key="7">
    <source>
        <dbReference type="ARBA" id="ARBA00048421"/>
    </source>
</evidence>
<keyword evidence="5" id="KW-0378">Hydrolase</keyword>
<dbReference type="GO" id="GO:0016042">
    <property type="term" value="P:lipid catabolic process"/>
    <property type="evidence" value="ECO:0007669"/>
    <property type="project" value="InterPro"/>
</dbReference>
<comment type="similarity">
    <text evidence="2">Belongs to the bacterial phospholipase C family.</text>
</comment>
<evidence type="ECO:0000256" key="1">
    <source>
        <dbReference type="ARBA" id="ARBA00004191"/>
    </source>
</evidence>
<evidence type="ECO:0000256" key="2">
    <source>
        <dbReference type="ARBA" id="ARBA00009717"/>
    </source>
</evidence>
<feature type="region of interest" description="Disordered" evidence="8">
    <location>
        <begin position="123"/>
        <end position="143"/>
    </location>
</feature>
<comment type="subcellular location">
    <subcellularLocation>
        <location evidence="1">Secreted</location>
        <location evidence="1">Cell wall</location>
    </subcellularLocation>
</comment>
<dbReference type="InterPro" id="IPR017850">
    <property type="entry name" value="Alkaline_phosphatase_core_sf"/>
</dbReference>
<dbReference type="PANTHER" id="PTHR31956:SF1">
    <property type="entry name" value="NON-SPECIFIC PHOSPHOLIPASE C1"/>
    <property type="match status" value="1"/>
</dbReference>
<dbReference type="OrthoDB" id="4181857at2"/>
<sequence>MSKVSRRTFIGGAAAVTGAAAMSAALPATEAAAEAPRTPHPHPHPHLHGDIRDVKHVVVLMQENRSFDHYFGSLKGVRGFGDRSTITLPGGLSVFQQPTTMPGVPVTMTQYPWHLSDAPVSAYPAGHQPPSSETGAQGYGGTSHSWDDQHGAWFGGLMNGWVFAKGGLTTLGYLNRKDIPFHYALADTYTVGDAYHCSVLSATGPNRTYLWSGTIDAQQKFSSYTAFNGGDELGRNLLWPSYAETLQDAGVSWRVYQGEDDYGDNGLEYFKTFAQYDPTQGGTPAPGNVFYDNGVKNVPEPVTGLTANADNLANAIRADVVAGTLPQVSWVVTNQAFSEHPDGAPNDGAYYIHEVLKALNADPEVFNSTLVVIDYDENDGQFDHVPPPVPAPGEKDEFYLENGGTLAKYGLTKPLPVGLGFRVPLILISPWTRGGFVTSEVSDHTSVIQFMEQWTAAIGKPARCPNISDWRRKVCGDLTNAFDFSSPVFGLPTLPATTVIGDPAGGSYKPPVTTNAMPEQEAGHKPARPLPYQPNANLDAVTVGSDGQLHAELSLSNTGPHVKKASHFAVYNNVAPDQSLADYPGRFPGQHTVEASTSAHTKPTKVTVDITPGRYDLTVVGPNRFLRHFTGDTTASGATAQTEVEYHDGGFGHRPKLMLRLINTGTKAVTFTVTAENYSTDRPQSYRVAAHSTAVHPVNPLKASGGWYDLAVKVNSDAAWSRRYVGHLENGRDSITG</sequence>
<dbReference type="EMBL" id="LT629710">
    <property type="protein sequence ID" value="SDO17041.1"/>
    <property type="molecule type" value="Genomic_DNA"/>
</dbReference>
<evidence type="ECO:0000259" key="10">
    <source>
        <dbReference type="Pfam" id="PF05506"/>
    </source>
</evidence>
<feature type="chain" id="PRO_5039180080" description="phospholipase C" evidence="9">
    <location>
        <begin position="28"/>
        <end position="737"/>
    </location>
</feature>
<dbReference type="STRING" id="1090615.SAMN04515671_0023"/>
<keyword evidence="4" id="KW-0134">Cell wall</keyword>
<dbReference type="PROSITE" id="PS51318">
    <property type="entry name" value="TAT"/>
    <property type="match status" value="1"/>
</dbReference>
<reference evidence="11 12" key="1">
    <citation type="submission" date="2016-10" db="EMBL/GenBank/DDBJ databases">
        <authorList>
            <person name="de Groot N.N."/>
        </authorList>
    </citation>
    <scope>NUCLEOTIDE SEQUENCE [LARGE SCALE GENOMIC DNA]</scope>
    <source>
        <strain evidence="12">P4-7,KCTC 19426,CECT 7604</strain>
    </source>
</reference>
<evidence type="ECO:0000256" key="8">
    <source>
        <dbReference type="SAM" id="MobiDB-lite"/>
    </source>
</evidence>
<keyword evidence="4" id="KW-0964">Secreted</keyword>
<dbReference type="InterPro" id="IPR017767">
    <property type="entry name" value="PC-PLC"/>
</dbReference>
<dbReference type="Proteomes" id="UP000198741">
    <property type="component" value="Chromosome I"/>
</dbReference>
<accession>A0A1H0HDW1</accession>
<organism evidence="11 12">
    <name type="scientific">Nakamurella panacisegetis</name>
    <dbReference type="NCBI Taxonomy" id="1090615"/>
    <lineage>
        <taxon>Bacteria</taxon>
        <taxon>Bacillati</taxon>
        <taxon>Actinomycetota</taxon>
        <taxon>Actinomycetes</taxon>
        <taxon>Nakamurellales</taxon>
        <taxon>Nakamurellaceae</taxon>
        <taxon>Nakamurella</taxon>
    </lineage>
</organism>
<feature type="domain" description="Bacterial phospholipase C C-terminal" evidence="10">
    <location>
        <begin position="526"/>
        <end position="632"/>
    </location>
</feature>
<gene>
    <name evidence="11" type="ORF">SAMN04515671_0023</name>
</gene>
<feature type="region of interest" description="Disordered" evidence="8">
    <location>
        <begin position="28"/>
        <end position="49"/>
    </location>
</feature>